<evidence type="ECO:0000256" key="3">
    <source>
        <dbReference type="ARBA" id="ARBA00023237"/>
    </source>
</evidence>
<organism evidence="8 9">
    <name type="scientific">Phenylobacterium haematophilum</name>
    <dbReference type="NCBI Taxonomy" id="98513"/>
    <lineage>
        <taxon>Bacteria</taxon>
        <taxon>Pseudomonadati</taxon>
        <taxon>Pseudomonadota</taxon>
        <taxon>Alphaproteobacteria</taxon>
        <taxon>Caulobacterales</taxon>
        <taxon>Caulobacteraceae</taxon>
        <taxon>Phenylobacterium</taxon>
    </lineage>
</organism>
<sequence length="147" mass="15026">MKTWTIAALSAGLLAGCATLPAGGARAKIETPAACEDLTVQIYFEPESAEVTDEGRAVLSQAASSAKACKVERVKVLGLADAVGAPAANLELSKQRVASVTKALIANGLPAGEFDLAAAGQQGAVTQDGEARPLRRRADVTLQLTKP</sequence>
<evidence type="ECO:0000259" key="7">
    <source>
        <dbReference type="PROSITE" id="PS51123"/>
    </source>
</evidence>
<evidence type="ECO:0000313" key="8">
    <source>
        <dbReference type="EMBL" id="MBB3890891.1"/>
    </source>
</evidence>
<dbReference type="InterPro" id="IPR006665">
    <property type="entry name" value="OmpA-like"/>
</dbReference>
<feature type="signal peptide" evidence="6">
    <location>
        <begin position="1"/>
        <end position="27"/>
    </location>
</feature>
<dbReference type="InterPro" id="IPR036737">
    <property type="entry name" value="OmpA-like_sf"/>
</dbReference>
<evidence type="ECO:0000256" key="1">
    <source>
        <dbReference type="ARBA" id="ARBA00004442"/>
    </source>
</evidence>
<dbReference type="EMBL" id="JACIDK010000002">
    <property type="protein sequence ID" value="MBB3890891.1"/>
    <property type="molecule type" value="Genomic_DNA"/>
</dbReference>
<keyword evidence="9" id="KW-1185">Reference proteome</keyword>
<protein>
    <submittedName>
        <fullName evidence="8">Outer membrane protein OmpA-like peptidoglycan-associated protein</fullName>
    </submittedName>
</protein>
<gene>
    <name evidence="8" type="ORF">GGQ61_001608</name>
</gene>
<evidence type="ECO:0000313" key="9">
    <source>
        <dbReference type="Proteomes" id="UP000530564"/>
    </source>
</evidence>
<dbReference type="PROSITE" id="PS51123">
    <property type="entry name" value="OMPA_2"/>
    <property type="match status" value="1"/>
</dbReference>
<feature type="region of interest" description="Disordered" evidence="5">
    <location>
        <begin position="122"/>
        <end position="147"/>
    </location>
</feature>
<evidence type="ECO:0000256" key="6">
    <source>
        <dbReference type="SAM" id="SignalP"/>
    </source>
</evidence>
<dbReference type="Gene3D" id="3.30.1330.60">
    <property type="entry name" value="OmpA-like domain"/>
    <property type="match status" value="1"/>
</dbReference>
<accession>A0A839ZZX0</accession>
<dbReference type="RefSeq" id="WP_246370587.1">
    <property type="nucleotide sequence ID" value="NZ_JACIDK010000002.1"/>
</dbReference>
<dbReference type="PANTHER" id="PTHR30329">
    <property type="entry name" value="STATOR ELEMENT OF FLAGELLAR MOTOR COMPLEX"/>
    <property type="match status" value="1"/>
</dbReference>
<evidence type="ECO:0000256" key="2">
    <source>
        <dbReference type="ARBA" id="ARBA00023136"/>
    </source>
</evidence>
<dbReference type="GO" id="GO:0009279">
    <property type="term" value="C:cell outer membrane"/>
    <property type="evidence" value="ECO:0007669"/>
    <property type="project" value="UniProtKB-SubCell"/>
</dbReference>
<keyword evidence="3" id="KW-0998">Cell outer membrane</keyword>
<keyword evidence="6" id="KW-0732">Signal</keyword>
<reference evidence="8 9" key="1">
    <citation type="submission" date="2020-08" db="EMBL/GenBank/DDBJ databases">
        <title>Genomic Encyclopedia of Type Strains, Phase IV (KMG-IV): sequencing the most valuable type-strain genomes for metagenomic binning, comparative biology and taxonomic classification.</title>
        <authorList>
            <person name="Goeker M."/>
        </authorList>
    </citation>
    <scope>NUCLEOTIDE SEQUENCE [LARGE SCALE GENOMIC DNA]</scope>
    <source>
        <strain evidence="8 9">DSM 21793</strain>
    </source>
</reference>
<evidence type="ECO:0000256" key="5">
    <source>
        <dbReference type="SAM" id="MobiDB-lite"/>
    </source>
</evidence>
<keyword evidence="2 4" id="KW-0472">Membrane</keyword>
<dbReference type="SUPFAM" id="SSF103088">
    <property type="entry name" value="OmpA-like"/>
    <property type="match status" value="1"/>
</dbReference>
<dbReference type="Pfam" id="PF00691">
    <property type="entry name" value="OmpA"/>
    <property type="match status" value="1"/>
</dbReference>
<dbReference type="InterPro" id="IPR006664">
    <property type="entry name" value="OMP_bac"/>
</dbReference>
<name>A0A839ZZX0_9CAUL</name>
<dbReference type="PROSITE" id="PS51257">
    <property type="entry name" value="PROKAR_LIPOPROTEIN"/>
    <property type="match status" value="1"/>
</dbReference>
<dbReference type="PRINTS" id="PR01021">
    <property type="entry name" value="OMPADOMAIN"/>
</dbReference>
<dbReference type="PANTHER" id="PTHR30329:SF21">
    <property type="entry name" value="LIPOPROTEIN YIAD-RELATED"/>
    <property type="match status" value="1"/>
</dbReference>
<proteinExistence type="predicted"/>
<dbReference type="AlphaFoldDB" id="A0A839ZZX0"/>
<feature type="chain" id="PRO_5033048818" evidence="6">
    <location>
        <begin position="28"/>
        <end position="147"/>
    </location>
</feature>
<evidence type="ECO:0000256" key="4">
    <source>
        <dbReference type="PROSITE-ProRule" id="PRU00473"/>
    </source>
</evidence>
<comment type="caution">
    <text evidence="8">The sequence shown here is derived from an EMBL/GenBank/DDBJ whole genome shotgun (WGS) entry which is preliminary data.</text>
</comment>
<dbReference type="Proteomes" id="UP000530564">
    <property type="component" value="Unassembled WGS sequence"/>
</dbReference>
<comment type="subcellular location">
    <subcellularLocation>
        <location evidence="1">Cell outer membrane</location>
    </subcellularLocation>
</comment>
<dbReference type="InterPro" id="IPR050330">
    <property type="entry name" value="Bact_OuterMem_StrucFunc"/>
</dbReference>
<feature type="compositionally biased region" description="Basic and acidic residues" evidence="5">
    <location>
        <begin position="129"/>
        <end position="139"/>
    </location>
</feature>
<feature type="domain" description="OmpA-like" evidence="7">
    <location>
        <begin position="31"/>
        <end position="146"/>
    </location>
</feature>